<name>A0A8X6RYK9_TRICX</name>
<dbReference type="GO" id="GO:0003676">
    <property type="term" value="F:nucleic acid binding"/>
    <property type="evidence" value="ECO:0007669"/>
    <property type="project" value="InterPro"/>
</dbReference>
<dbReference type="EMBL" id="BMAU01021215">
    <property type="protein sequence ID" value="GFX99771.1"/>
    <property type="molecule type" value="Genomic_DNA"/>
</dbReference>
<proteinExistence type="predicted"/>
<dbReference type="Gene3D" id="3.30.420.10">
    <property type="entry name" value="Ribonuclease H-like superfamily/Ribonuclease H"/>
    <property type="match status" value="1"/>
</dbReference>
<dbReference type="InterPro" id="IPR036397">
    <property type="entry name" value="RNaseH_sf"/>
</dbReference>
<comment type="caution">
    <text evidence="2">The sequence shown here is derived from an EMBL/GenBank/DDBJ whole genome shotgun (WGS) entry which is preliminary data.</text>
</comment>
<keyword evidence="1" id="KW-0812">Transmembrane</keyword>
<evidence type="ECO:0000313" key="2">
    <source>
        <dbReference type="EMBL" id="GFX99771.1"/>
    </source>
</evidence>
<dbReference type="Proteomes" id="UP000887159">
    <property type="component" value="Unassembled WGS sequence"/>
</dbReference>
<feature type="transmembrane region" description="Helical" evidence="1">
    <location>
        <begin position="118"/>
        <end position="139"/>
    </location>
</feature>
<accession>A0A8X6RYK9</accession>
<dbReference type="AlphaFoldDB" id="A0A8X6RYK9"/>
<organism evidence="2 3">
    <name type="scientific">Trichonephila clavipes</name>
    <name type="common">Golden silk orbweaver</name>
    <name type="synonym">Nephila clavipes</name>
    <dbReference type="NCBI Taxonomy" id="2585209"/>
    <lineage>
        <taxon>Eukaryota</taxon>
        <taxon>Metazoa</taxon>
        <taxon>Ecdysozoa</taxon>
        <taxon>Arthropoda</taxon>
        <taxon>Chelicerata</taxon>
        <taxon>Arachnida</taxon>
        <taxon>Araneae</taxon>
        <taxon>Araneomorphae</taxon>
        <taxon>Entelegynae</taxon>
        <taxon>Araneoidea</taxon>
        <taxon>Nephilidae</taxon>
        <taxon>Trichonephila</taxon>
    </lineage>
</organism>
<evidence type="ECO:0000313" key="3">
    <source>
        <dbReference type="Proteomes" id="UP000887159"/>
    </source>
</evidence>
<protein>
    <submittedName>
        <fullName evidence="2">Transposable element Tcb1 transposase</fullName>
    </submittedName>
</protein>
<evidence type="ECO:0000256" key="1">
    <source>
        <dbReference type="SAM" id="Phobius"/>
    </source>
</evidence>
<keyword evidence="1" id="KW-1133">Transmembrane helix</keyword>
<keyword evidence="1" id="KW-0472">Membrane</keyword>
<reference evidence="2" key="1">
    <citation type="submission" date="2020-08" db="EMBL/GenBank/DDBJ databases">
        <title>Multicomponent nature underlies the extraordinary mechanical properties of spider dragline silk.</title>
        <authorList>
            <person name="Kono N."/>
            <person name="Nakamura H."/>
            <person name="Mori M."/>
            <person name="Yoshida Y."/>
            <person name="Ohtoshi R."/>
            <person name="Malay A.D."/>
            <person name="Moran D.A.P."/>
            <person name="Tomita M."/>
            <person name="Numata K."/>
            <person name="Arakawa K."/>
        </authorList>
    </citation>
    <scope>NUCLEOTIDE SEQUENCE</scope>
</reference>
<sequence>MRDQRFIVNHQIELLSWPAHSPDLSPMENMWSMVVQQLTQIIPPAATPDQIWQRVESSWSAVPHEYIQSLFESMTRRVAAVISNNGGYSGYRFLQEPHFTEVYTFNHYILGQHVIYKINFAVISLVFLGVAFTVASSVFKVPRGQTVKQQYYIEVLRKFRERERKIKQDLYSKQHVDFAQREHLGAHCALCKTVIRVQTL</sequence>
<keyword evidence="3" id="KW-1185">Reference proteome</keyword>
<gene>
    <name evidence="2" type="primary">X975_08467</name>
    <name evidence="2" type="ORF">TNCV_258101</name>
</gene>